<comment type="caution">
    <text evidence="1">The sequence shown here is derived from an EMBL/GenBank/DDBJ whole genome shotgun (WGS) entry which is preliminary data.</text>
</comment>
<protein>
    <recommendedName>
        <fullName evidence="3">PDZ domain-containing protein</fullName>
    </recommendedName>
</protein>
<proteinExistence type="predicted"/>
<name>A0A024GFW7_9STRA</name>
<dbReference type="InParanoid" id="A0A024GFW7"/>
<sequence length="198" mass="22696">MWVPKRFLLLFKSKRKRKPSNVTTSAIKPIQKSRESSARLSRSSHQPPVVEIVWNGVSHLGFTLKRRRNGEVLVGRIKDASVPLSVGNVLISIGGISVQRLSRKELKSLMIHMSKPLLLVFSTNQGTERRERMSTRVHEETRALDSFYGDFMRESMPMILMTARRISEELGFTMAKVMDIGRFINQYAKARYLCVEES</sequence>
<keyword evidence="2" id="KW-1185">Reference proteome</keyword>
<dbReference type="OrthoDB" id="159684at2759"/>
<evidence type="ECO:0000313" key="2">
    <source>
        <dbReference type="Proteomes" id="UP000053237"/>
    </source>
</evidence>
<dbReference type="InterPro" id="IPR036034">
    <property type="entry name" value="PDZ_sf"/>
</dbReference>
<organism evidence="1 2">
    <name type="scientific">Albugo candida</name>
    <dbReference type="NCBI Taxonomy" id="65357"/>
    <lineage>
        <taxon>Eukaryota</taxon>
        <taxon>Sar</taxon>
        <taxon>Stramenopiles</taxon>
        <taxon>Oomycota</taxon>
        <taxon>Peronosporomycetes</taxon>
        <taxon>Albuginales</taxon>
        <taxon>Albuginaceae</taxon>
        <taxon>Albugo</taxon>
    </lineage>
</organism>
<dbReference type="AlphaFoldDB" id="A0A024GFW7"/>
<dbReference type="EMBL" id="CAIX01000107">
    <property type="protein sequence ID" value="CCI45771.1"/>
    <property type="molecule type" value="Genomic_DNA"/>
</dbReference>
<dbReference type="Proteomes" id="UP000053237">
    <property type="component" value="Unassembled WGS sequence"/>
</dbReference>
<evidence type="ECO:0008006" key="3">
    <source>
        <dbReference type="Google" id="ProtNLM"/>
    </source>
</evidence>
<dbReference type="SUPFAM" id="SSF50156">
    <property type="entry name" value="PDZ domain-like"/>
    <property type="match status" value="1"/>
</dbReference>
<evidence type="ECO:0000313" key="1">
    <source>
        <dbReference type="EMBL" id="CCI45771.1"/>
    </source>
</evidence>
<accession>A0A024GFW7</accession>
<reference evidence="1 2" key="1">
    <citation type="submission" date="2012-05" db="EMBL/GenBank/DDBJ databases">
        <title>Recombination and specialization in a pathogen metapopulation.</title>
        <authorList>
            <person name="Gardiner A."/>
            <person name="Kemen E."/>
            <person name="Schultz-Larsen T."/>
            <person name="MacLean D."/>
            <person name="Van Oosterhout C."/>
            <person name="Jones J.D.G."/>
        </authorList>
    </citation>
    <scope>NUCLEOTIDE SEQUENCE [LARGE SCALE GENOMIC DNA]</scope>
    <source>
        <strain evidence="1 2">Ac Nc2</strain>
    </source>
</reference>
<gene>
    <name evidence="1" type="ORF">BN9_066810</name>
</gene>